<dbReference type="InterPro" id="IPR045596">
    <property type="entry name" value="DUF6459"/>
</dbReference>
<name>A0A5R8P9T4_9NOCA</name>
<dbReference type="EMBL" id="VBUU01000023">
    <property type="protein sequence ID" value="TLG04200.1"/>
    <property type="molecule type" value="Genomic_DNA"/>
</dbReference>
<comment type="caution">
    <text evidence="2">The sequence shown here is derived from an EMBL/GenBank/DDBJ whole genome shotgun (WGS) entry which is preliminary data.</text>
</comment>
<reference evidence="2 3" key="1">
    <citation type="submission" date="2019-05" db="EMBL/GenBank/DDBJ databases">
        <title>Genomes sequences of two Nocardia cyriacigeorgica environmental isolates, type strains Nocardia asteroides ATCC 19247 and Nocardia cyriacigeorgica DSM 44484.</title>
        <authorList>
            <person name="Vautrin F."/>
            <person name="Bergeron E."/>
            <person name="Dubost A."/>
            <person name="Abrouk D."/>
            <person name="Rodriguez Nava V."/>
            <person name="Pujic P."/>
        </authorList>
    </citation>
    <scope>NUCLEOTIDE SEQUENCE [LARGE SCALE GENOMIC DNA]</scope>
    <source>
        <strain evidence="2 3">EML 1456</strain>
    </source>
</reference>
<accession>A0A5R8P9T4</accession>
<protein>
    <submittedName>
        <fullName evidence="2">Uncharacterized protein</fullName>
    </submittedName>
</protein>
<organism evidence="2 3">
    <name type="scientific">Nocardia cyriacigeorgica</name>
    <dbReference type="NCBI Taxonomy" id="135487"/>
    <lineage>
        <taxon>Bacteria</taxon>
        <taxon>Bacillati</taxon>
        <taxon>Actinomycetota</taxon>
        <taxon>Actinomycetes</taxon>
        <taxon>Mycobacteriales</taxon>
        <taxon>Nocardiaceae</taxon>
        <taxon>Nocardia</taxon>
    </lineage>
</organism>
<proteinExistence type="predicted"/>
<evidence type="ECO:0000256" key="1">
    <source>
        <dbReference type="SAM" id="MobiDB-lite"/>
    </source>
</evidence>
<dbReference type="Proteomes" id="UP000308349">
    <property type="component" value="Unassembled WGS sequence"/>
</dbReference>
<gene>
    <name evidence="2" type="ORF">FEK35_20390</name>
</gene>
<evidence type="ECO:0000313" key="3">
    <source>
        <dbReference type="Proteomes" id="UP000308349"/>
    </source>
</evidence>
<feature type="region of interest" description="Disordered" evidence="1">
    <location>
        <begin position="1"/>
        <end position="21"/>
    </location>
</feature>
<sequence>MAPSPARRPAHPAPETDRTPAAAYAFAERTARAVLEVLDRRRPIKQLTAWTSPDVHARLRTLVDADLAPSRRLGPAVLVRIDVVIDAGPDAEILARYRRGPRYLALAGRITHTRRHGWRLTALRIG</sequence>
<dbReference type="Pfam" id="PF20060">
    <property type="entry name" value="DUF6459"/>
    <property type="match status" value="1"/>
</dbReference>
<dbReference type="RefSeq" id="WP_138457525.1">
    <property type="nucleotide sequence ID" value="NZ_VBUU01000023.1"/>
</dbReference>
<dbReference type="AlphaFoldDB" id="A0A5R8P9T4"/>
<evidence type="ECO:0000313" key="2">
    <source>
        <dbReference type="EMBL" id="TLG04200.1"/>
    </source>
</evidence>
<dbReference type="OrthoDB" id="4775331at2"/>